<dbReference type="Proteomes" id="UP000554482">
    <property type="component" value="Unassembled WGS sequence"/>
</dbReference>
<dbReference type="EMBL" id="JABWDY010002107">
    <property type="protein sequence ID" value="KAF5206891.1"/>
    <property type="molecule type" value="Genomic_DNA"/>
</dbReference>
<accession>A0A7J6XAS6</accession>
<dbReference type="OrthoDB" id="784120at2759"/>
<organism evidence="1 2">
    <name type="scientific">Thalictrum thalictroides</name>
    <name type="common">Rue-anemone</name>
    <name type="synonym">Anemone thalictroides</name>
    <dbReference type="NCBI Taxonomy" id="46969"/>
    <lineage>
        <taxon>Eukaryota</taxon>
        <taxon>Viridiplantae</taxon>
        <taxon>Streptophyta</taxon>
        <taxon>Embryophyta</taxon>
        <taxon>Tracheophyta</taxon>
        <taxon>Spermatophyta</taxon>
        <taxon>Magnoliopsida</taxon>
        <taxon>Ranunculales</taxon>
        <taxon>Ranunculaceae</taxon>
        <taxon>Thalictroideae</taxon>
        <taxon>Thalictrum</taxon>
    </lineage>
</organism>
<reference evidence="1 2" key="1">
    <citation type="submission" date="2020-06" db="EMBL/GenBank/DDBJ databases">
        <title>Transcriptomic and genomic resources for Thalictrum thalictroides and T. hernandezii: Facilitating candidate gene discovery in an emerging model plant lineage.</title>
        <authorList>
            <person name="Arias T."/>
            <person name="Riano-Pachon D.M."/>
            <person name="Di Stilio V.S."/>
        </authorList>
    </citation>
    <scope>NUCLEOTIDE SEQUENCE [LARGE SCALE GENOMIC DNA]</scope>
    <source>
        <strain evidence="2">cv. WT478/WT964</strain>
        <tissue evidence="1">Leaves</tissue>
    </source>
</reference>
<dbReference type="AlphaFoldDB" id="A0A7J6XAS6"/>
<evidence type="ECO:0000313" key="1">
    <source>
        <dbReference type="EMBL" id="KAF5206891.1"/>
    </source>
</evidence>
<name>A0A7J6XAS6_THATH</name>
<keyword evidence="2" id="KW-1185">Reference proteome</keyword>
<proteinExistence type="predicted"/>
<comment type="caution">
    <text evidence="1">The sequence shown here is derived from an EMBL/GenBank/DDBJ whole genome shotgun (WGS) entry which is preliminary data.</text>
</comment>
<gene>
    <name evidence="1" type="ORF">FRX31_003521</name>
</gene>
<evidence type="ECO:0008006" key="3">
    <source>
        <dbReference type="Google" id="ProtNLM"/>
    </source>
</evidence>
<evidence type="ECO:0000313" key="2">
    <source>
        <dbReference type="Proteomes" id="UP000554482"/>
    </source>
</evidence>
<protein>
    <recommendedName>
        <fullName evidence="3">F-box domain-containing protein</fullName>
    </recommendedName>
</protein>
<sequence length="139" mass="16523">MKNNSLVEREENKDKEQEGGWSQLPALLIWMIMDLLHIDSFRLAFVCKDWESMSLNYPLPAGSGVQRQCVPWMMHQRQNHIPFHAGTLLICRTRRGSRLRRLTMTELLYYFREEDGCSINYLTHLIKLFYITFTPMLKL</sequence>